<evidence type="ECO:0000313" key="12">
    <source>
        <dbReference type="Proteomes" id="UP000199476"/>
    </source>
</evidence>
<dbReference type="EMBL" id="FNGO01000012">
    <property type="protein sequence ID" value="SDL95096.1"/>
    <property type="molecule type" value="Genomic_DNA"/>
</dbReference>
<organism evidence="11 12">
    <name type="scientific">Halarsenatibacter silvermanii</name>
    <dbReference type="NCBI Taxonomy" id="321763"/>
    <lineage>
        <taxon>Bacteria</taxon>
        <taxon>Bacillati</taxon>
        <taxon>Bacillota</taxon>
        <taxon>Clostridia</taxon>
        <taxon>Halanaerobiales</taxon>
        <taxon>Halarsenatibacteraceae</taxon>
        <taxon>Halarsenatibacter</taxon>
    </lineage>
</organism>
<dbReference type="InterPro" id="IPR001453">
    <property type="entry name" value="MoaB/Mog_dom"/>
</dbReference>
<keyword evidence="12" id="KW-1185">Reference proteome</keyword>
<dbReference type="Gene3D" id="2.170.190.11">
    <property type="entry name" value="Molybdopterin biosynthesis moea protein, domain 3"/>
    <property type="match status" value="1"/>
</dbReference>
<comment type="similarity">
    <text evidence="3 9">Belongs to the MoeA family.</text>
</comment>
<dbReference type="NCBIfam" id="NF011068">
    <property type="entry name" value="PRK14498.1"/>
    <property type="match status" value="1"/>
</dbReference>
<dbReference type="EC" id="2.10.1.1" evidence="4 9"/>
<dbReference type="InterPro" id="IPR036135">
    <property type="entry name" value="MoeA_linker/N_sf"/>
</dbReference>
<evidence type="ECO:0000256" key="7">
    <source>
        <dbReference type="ARBA" id="ARBA00023150"/>
    </source>
</evidence>
<dbReference type="GO" id="GO:0005829">
    <property type="term" value="C:cytosol"/>
    <property type="evidence" value="ECO:0007669"/>
    <property type="project" value="TreeGrafter"/>
</dbReference>
<keyword evidence="6 9" id="KW-0500">Molybdenum</keyword>
<dbReference type="Gene3D" id="3.90.105.10">
    <property type="entry name" value="Molybdopterin biosynthesis moea protein, domain 2"/>
    <property type="match status" value="1"/>
</dbReference>
<dbReference type="Pfam" id="PF03453">
    <property type="entry name" value="MoeA_N"/>
    <property type="match status" value="1"/>
</dbReference>
<evidence type="ECO:0000256" key="3">
    <source>
        <dbReference type="ARBA" id="ARBA00010763"/>
    </source>
</evidence>
<evidence type="ECO:0000256" key="1">
    <source>
        <dbReference type="ARBA" id="ARBA00002901"/>
    </source>
</evidence>
<keyword evidence="9" id="KW-0808">Transferase</keyword>
<dbReference type="SUPFAM" id="SSF63882">
    <property type="entry name" value="MoeA N-terminal region -like"/>
    <property type="match status" value="1"/>
</dbReference>
<dbReference type="SUPFAM" id="SSF63867">
    <property type="entry name" value="MoeA C-terminal domain-like"/>
    <property type="match status" value="1"/>
</dbReference>
<dbReference type="Gene3D" id="2.40.340.10">
    <property type="entry name" value="MoeA, C-terminal, domain IV"/>
    <property type="match status" value="1"/>
</dbReference>
<dbReference type="Gene3D" id="3.40.190.10">
    <property type="entry name" value="Periplasmic binding protein-like II"/>
    <property type="match status" value="2"/>
</dbReference>
<reference evidence="11 12" key="1">
    <citation type="submission" date="2016-10" db="EMBL/GenBank/DDBJ databases">
        <authorList>
            <person name="de Groot N.N."/>
        </authorList>
    </citation>
    <scope>NUCLEOTIDE SEQUENCE [LARGE SCALE GENOMIC DNA]</scope>
    <source>
        <strain evidence="11 12">SLAS-1</strain>
    </source>
</reference>
<dbReference type="Pfam" id="PF12727">
    <property type="entry name" value="PBP_like"/>
    <property type="match status" value="1"/>
</dbReference>
<dbReference type="InterPro" id="IPR038987">
    <property type="entry name" value="MoeA-like"/>
</dbReference>
<protein>
    <recommendedName>
        <fullName evidence="5 9">Molybdopterin molybdenumtransferase</fullName>
        <ecNumber evidence="4 9">2.10.1.1</ecNumber>
    </recommendedName>
</protein>
<dbReference type="PANTHER" id="PTHR10192:SF16">
    <property type="entry name" value="MOLYBDOPTERIN MOLYBDENUMTRANSFERASE"/>
    <property type="match status" value="1"/>
</dbReference>
<dbReference type="UniPathway" id="UPA00344"/>
<dbReference type="GO" id="GO:0046872">
    <property type="term" value="F:metal ion binding"/>
    <property type="evidence" value="ECO:0007669"/>
    <property type="project" value="UniProtKB-UniRule"/>
</dbReference>
<dbReference type="Pfam" id="PF00994">
    <property type="entry name" value="MoCF_biosynth"/>
    <property type="match status" value="1"/>
</dbReference>
<feature type="domain" description="MoaB/Mog" evidence="10">
    <location>
        <begin position="181"/>
        <end position="318"/>
    </location>
</feature>
<dbReference type="Proteomes" id="UP000199476">
    <property type="component" value="Unassembled WGS sequence"/>
</dbReference>
<dbReference type="SMART" id="SM00852">
    <property type="entry name" value="MoCF_biosynth"/>
    <property type="match status" value="1"/>
</dbReference>
<keyword evidence="9" id="KW-0460">Magnesium</keyword>
<dbReference type="Pfam" id="PF03454">
    <property type="entry name" value="MoeA_C"/>
    <property type="match status" value="1"/>
</dbReference>
<comment type="pathway">
    <text evidence="2 9">Cofactor biosynthesis; molybdopterin biosynthesis.</text>
</comment>
<evidence type="ECO:0000256" key="5">
    <source>
        <dbReference type="ARBA" id="ARBA00021108"/>
    </source>
</evidence>
<proteinExistence type="inferred from homology"/>
<dbReference type="OrthoDB" id="9804758at2"/>
<evidence type="ECO:0000256" key="6">
    <source>
        <dbReference type="ARBA" id="ARBA00022505"/>
    </source>
</evidence>
<dbReference type="InterPro" id="IPR024370">
    <property type="entry name" value="PBP_domain"/>
</dbReference>
<dbReference type="InterPro" id="IPR005110">
    <property type="entry name" value="MoeA_linker/N"/>
</dbReference>
<dbReference type="GO" id="GO:0061599">
    <property type="term" value="F:molybdopterin molybdotransferase activity"/>
    <property type="evidence" value="ECO:0007669"/>
    <property type="project" value="UniProtKB-UniRule"/>
</dbReference>
<dbReference type="InterPro" id="IPR036688">
    <property type="entry name" value="MoeA_C_domain_IV_sf"/>
</dbReference>
<dbReference type="STRING" id="321763.SAMN04488692_11240"/>
<dbReference type="PANTHER" id="PTHR10192">
    <property type="entry name" value="MOLYBDOPTERIN BIOSYNTHESIS PROTEIN"/>
    <property type="match status" value="1"/>
</dbReference>
<comment type="catalytic activity">
    <reaction evidence="8">
        <text>adenylyl-molybdopterin + molybdate = Mo-molybdopterin + AMP + H(+)</text>
        <dbReference type="Rhea" id="RHEA:35047"/>
        <dbReference type="ChEBI" id="CHEBI:15378"/>
        <dbReference type="ChEBI" id="CHEBI:36264"/>
        <dbReference type="ChEBI" id="CHEBI:62727"/>
        <dbReference type="ChEBI" id="CHEBI:71302"/>
        <dbReference type="ChEBI" id="CHEBI:456215"/>
        <dbReference type="EC" id="2.10.1.1"/>
    </reaction>
</comment>
<sequence length="648" mass="71389">MSGDFDSGRKIYLNKKSLKEAIDIFKQYLSGKKLKTEIISTCSAVGRITAEEHVANRSAPHFYASAMDGFAVKSQETEEANERNPVKLKISRDALEVNTGSPIPEDFDAVIKIENVEFVEDEFIKIYESVSPWNNLRSIGESILKGEQVVTSHTRLNAAQTGALLEAGITEVEVFQKPFLKILPTGDEIVPPEKEPEIGEIVEFNSQMISSRAEEVGAQVEIADICPDDPELLRDELKKAAAGTDMVATIAGSSAGSRDHMVEVLAEMGEVKIHGVDIMPGKPLLLGDVDGTPIIGLPGYPLSCLLDVNLFLEPALKQLQGEISYSEKTEKAVLKRKVSSSPGRDEFLRVNLKLEGDDYAAVPRRRGASSMKSLTQADGYLKISAEKEGLTAGDIGEVRLLKDRKKLEDGLVLVGSNDPALEKLKNYLAGREQGIDLKLQSRGSQAGIHSLLRGEADLAAAHLIDSDSGRYNIPYLEQVSDKELLLITLALREQGFIFRKDSDLSGIDNIEDLAKTDLRFINRQRGAGTRVLLDYKLDQKGISGQNIESYTREEYTHAAVAQAVSVEKADITLGIRAAAEAFDLEFKPVLQERFELIYPASSENDWRFEMLIEAVKSEEFNSILQGMKGYNSEKTGEERTFLSSERGD</sequence>
<dbReference type="GO" id="GO:0006777">
    <property type="term" value="P:Mo-molybdopterin cofactor biosynthetic process"/>
    <property type="evidence" value="ECO:0007669"/>
    <property type="project" value="UniProtKB-UniRule"/>
</dbReference>
<evidence type="ECO:0000313" key="11">
    <source>
        <dbReference type="EMBL" id="SDL95096.1"/>
    </source>
</evidence>
<comment type="cofactor">
    <cofactor evidence="9">
        <name>Mg(2+)</name>
        <dbReference type="ChEBI" id="CHEBI:18420"/>
    </cofactor>
</comment>
<dbReference type="RefSeq" id="WP_089760395.1">
    <property type="nucleotide sequence ID" value="NZ_FNGO01000012.1"/>
</dbReference>
<comment type="function">
    <text evidence="1 9">Catalyzes the insertion of molybdate into adenylated molybdopterin with the concomitant release of AMP.</text>
</comment>
<dbReference type="AlphaFoldDB" id="A0A1G9P8I2"/>
<name>A0A1G9P8I2_9FIRM</name>
<dbReference type="SUPFAM" id="SSF53218">
    <property type="entry name" value="Molybdenum cofactor biosynthesis proteins"/>
    <property type="match status" value="1"/>
</dbReference>
<evidence type="ECO:0000256" key="2">
    <source>
        <dbReference type="ARBA" id="ARBA00005046"/>
    </source>
</evidence>
<dbReference type="InterPro" id="IPR005111">
    <property type="entry name" value="MoeA_C_domain_IV"/>
</dbReference>
<evidence type="ECO:0000256" key="8">
    <source>
        <dbReference type="ARBA" id="ARBA00047317"/>
    </source>
</evidence>
<keyword evidence="7 9" id="KW-0501">Molybdenum cofactor biosynthesis</keyword>
<dbReference type="SUPFAM" id="SSF53850">
    <property type="entry name" value="Periplasmic binding protein-like II"/>
    <property type="match status" value="1"/>
</dbReference>
<dbReference type="CDD" id="cd00887">
    <property type="entry name" value="MoeA"/>
    <property type="match status" value="1"/>
</dbReference>
<evidence type="ECO:0000259" key="10">
    <source>
        <dbReference type="SMART" id="SM00852"/>
    </source>
</evidence>
<accession>A0A1G9P8I2</accession>
<evidence type="ECO:0000256" key="4">
    <source>
        <dbReference type="ARBA" id="ARBA00013269"/>
    </source>
</evidence>
<evidence type="ECO:0000256" key="9">
    <source>
        <dbReference type="RuleBase" id="RU365090"/>
    </source>
</evidence>
<dbReference type="InterPro" id="IPR036425">
    <property type="entry name" value="MoaB/Mog-like_dom_sf"/>
</dbReference>
<dbReference type="Gene3D" id="3.40.980.10">
    <property type="entry name" value="MoaB/Mog-like domain"/>
    <property type="match status" value="1"/>
</dbReference>
<gene>
    <name evidence="11" type="ORF">SAMN04488692_11240</name>
</gene>
<keyword evidence="9" id="KW-0479">Metal-binding</keyword>